<accession>A0A191ZFJ6</accession>
<keyword evidence="2" id="KW-1185">Reference proteome</keyword>
<dbReference type="RefSeq" id="WP_066098890.1">
    <property type="nucleotide sequence ID" value="NZ_CP016027.1"/>
</dbReference>
<gene>
    <name evidence="1" type="ORF">A9404_04020</name>
</gene>
<dbReference type="KEGG" id="haz:A9404_04020"/>
<organism evidence="1 2">
    <name type="scientific">Halothiobacillus diazotrophicus</name>
    <dbReference type="NCBI Taxonomy" id="1860122"/>
    <lineage>
        <taxon>Bacteria</taxon>
        <taxon>Pseudomonadati</taxon>
        <taxon>Pseudomonadota</taxon>
        <taxon>Gammaproteobacteria</taxon>
        <taxon>Chromatiales</taxon>
        <taxon>Halothiobacillaceae</taxon>
        <taxon>Halothiobacillus</taxon>
    </lineage>
</organism>
<dbReference type="STRING" id="1860122.A9404_04020"/>
<dbReference type="EMBL" id="CP016027">
    <property type="protein sequence ID" value="ANJ66654.1"/>
    <property type="molecule type" value="Genomic_DNA"/>
</dbReference>
<evidence type="ECO:0008006" key="3">
    <source>
        <dbReference type="Google" id="ProtNLM"/>
    </source>
</evidence>
<evidence type="ECO:0000313" key="2">
    <source>
        <dbReference type="Proteomes" id="UP000078596"/>
    </source>
</evidence>
<dbReference type="AlphaFoldDB" id="A0A191ZFJ6"/>
<evidence type="ECO:0000313" key="1">
    <source>
        <dbReference type="EMBL" id="ANJ66654.1"/>
    </source>
</evidence>
<name>A0A191ZFJ6_9GAMM</name>
<sequence>MAAIIHQMIDYNSAGQPAMAYVEAVAARPEVGSSFAAFHFTKGRALPGEPGTDLPVALVTFNGAGPLAGIVQNADGVSSTMRSGPVFVKNTAWSGNAGRADLTGNDTVMQFGSAIGVDFTDTVQVRAEQVRATESRGFLGAIGTGGFSTSGGATLQLTGLSLRLHGTTRFGRLGLFATYRQGTARSAYANSLLSRIDAKLTQAASGVWWQDGRNAAALVVSQPLGITGGDMSLKLASGRTDAGAVTYNTPTVNLTGIRQVNVEAGFTHYINNQVKVGLNLIYVQHPSNQPGLNHDAGAMLLMGARL</sequence>
<protein>
    <recommendedName>
        <fullName evidence="3">Porin domain-containing protein</fullName>
    </recommendedName>
</protein>
<dbReference type="Proteomes" id="UP000078596">
    <property type="component" value="Chromosome"/>
</dbReference>
<reference evidence="1 2" key="1">
    <citation type="submission" date="2016-06" db="EMBL/GenBank/DDBJ databases">
        <title>Insight into the functional genes involving in sulfur oxidation in Pearl River water.</title>
        <authorList>
            <person name="Luo J."/>
            <person name="Tan X."/>
            <person name="Lin W."/>
        </authorList>
    </citation>
    <scope>NUCLEOTIDE SEQUENCE [LARGE SCALE GENOMIC DNA]</scope>
    <source>
        <strain evidence="1 2">LS2</strain>
    </source>
</reference>
<proteinExistence type="predicted"/>